<gene>
    <name evidence="2" type="ORF">KME60_16570</name>
</gene>
<protein>
    <submittedName>
        <fullName evidence="2">Uncharacterized protein</fullName>
    </submittedName>
</protein>
<evidence type="ECO:0000256" key="1">
    <source>
        <dbReference type="SAM" id="Phobius"/>
    </source>
</evidence>
<name>A0A951QN13_9CYAN</name>
<keyword evidence="1" id="KW-0812">Transmembrane</keyword>
<accession>A0A951QN13</accession>
<feature type="transmembrane region" description="Helical" evidence="1">
    <location>
        <begin position="12"/>
        <end position="35"/>
    </location>
</feature>
<reference evidence="2" key="2">
    <citation type="journal article" date="2022" name="Microbiol. Resour. Announc.">
        <title>Metagenome Sequencing to Explore Phylogenomics of Terrestrial Cyanobacteria.</title>
        <authorList>
            <person name="Ward R.D."/>
            <person name="Stajich J.E."/>
            <person name="Johansen J.R."/>
            <person name="Huntemann M."/>
            <person name="Clum A."/>
            <person name="Foster B."/>
            <person name="Foster B."/>
            <person name="Roux S."/>
            <person name="Palaniappan K."/>
            <person name="Varghese N."/>
            <person name="Mukherjee S."/>
            <person name="Reddy T.B.K."/>
            <person name="Daum C."/>
            <person name="Copeland A."/>
            <person name="Chen I.A."/>
            <person name="Ivanova N.N."/>
            <person name="Kyrpides N.C."/>
            <person name="Shapiro N."/>
            <person name="Eloe-Fadrosh E.A."/>
            <person name="Pietrasiak N."/>
        </authorList>
    </citation>
    <scope>NUCLEOTIDE SEQUENCE</scope>
    <source>
        <strain evidence="2">GSE-NOS-MK-12-04C</strain>
    </source>
</reference>
<proteinExistence type="predicted"/>
<dbReference type="AlphaFoldDB" id="A0A951QN13"/>
<dbReference type="EMBL" id="JAHHGZ010000017">
    <property type="protein sequence ID" value="MBW4668987.1"/>
    <property type="molecule type" value="Genomic_DNA"/>
</dbReference>
<comment type="caution">
    <text evidence="2">The sequence shown here is derived from an EMBL/GenBank/DDBJ whole genome shotgun (WGS) entry which is preliminary data.</text>
</comment>
<evidence type="ECO:0000313" key="3">
    <source>
        <dbReference type="Proteomes" id="UP000729701"/>
    </source>
</evidence>
<evidence type="ECO:0000313" key="2">
    <source>
        <dbReference type="EMBL" id="MBW4668987.1"/>
    </source>
</evidence>
<reference evidence="2" key="1">
    <citation type="submission" date="2021-05" db="EMBL/GenBank/DDBJ databases">
        <authorList>
            <person name="Pietrasiak N."/>
            <person name="Ward R."/>
            <person name="Stajich J.E."/>
            <person name="Kurbessoian T."/>
        </authorList>
    </citation>
    <scope>NUCLEOTIDE SEQUENCE</scope>
    <source>
        <strain evidence="2">GSE-NOS-MK-12-04C</strain>
    </source>
</reference>
<organism evidence="2 3">
    <name type="scientific">Cyanomargarita calcarea GSE-NOS-MK-12-04C</name>
    <dbReference type="NCBI Taxonomy" id="2839659"/>
    <lineage>
        <taxon>Bacteria</taxon>
        <taxon>Bacillati</taxon>
        <taxon>Cyanobacteriota</taxon>
        <taxon>Cyanophyceae</taxon>
        <taxon>Nostocales</taxon>
        <taxon>Cyanomargaritaceae</taxon>
        <taxon>Cyanomargarita</taxon>
    </lineage>
</organism>
<keyword evidence="1" id="KW-1133">Transmembrane helix</keyword>
<sequence>MTRLLKERKSSVNILTIFAIATFGLHILSLLLLIFQGLTIRQLATGKPLNFLQLIDSKPAPLADNREREPEEIRQFISKTMSMMFDWSGILPAQTIEQVTNPQTDKGIPIKTSQGLIKKVSTTSWVASFAISQDFRQGFLAQIADMTPPQVFSNNANQTIAARLIIQRVYPPKQIAPGEWRVGMVANIVQFRPGDNRKTLTPFNKDFLVRAVDSFDHPLPKDITELQRSVYRTRSQKLEIYEIFDLCLTDKYDSTPGNESNRCSGSFIK</sequence>
<keyword evidence="1" id="KW-0472">Membrane</keyword>
<dbReference type="Proteomes" id="UP000729701">
    <property type="component" value="Unassembled WGS sequence"/>
</dbReference>